<keyword evidence="2 7" id="KW-0001">2Fe-2S</keyword>
<feature type="binding site" evidence="7">
    <location>
        <position position="82"/>
    </location>
    <ligand>
        <name>[2Fe-2S] cluster</name>
        <dbReference type="ChEBI" id="CHEBI:190135"/>
    </ligand>
</feature>
<dbReference type="AlphaFoldDB" id="A0A932A6R3"/>
<feature type="binding site" evidence="7">
    <location>
        <position position="127"/>
    </location>
    <ligand>
        <name>[2Fe-2S] cluster</name>
        <dbReference type="ChEBI" id="CHEBI:190135"/>
    </ligand>
</feature>
<feature type="binding site" evidence="7">
    <location>
        <position position="123"/>
    </location>
    <ligand>
        <name>[2Fe-2S] cluster</name>
        <dbReference type="ChEBI" id="CHEBI:190135"/>
    </ligand>
</feature>
<protein>
    <submittedName>
        <fullName evidence="8">NAD(P)H-dependent oxidoreductase subunit E</fullName>
    </submittedName>
</protein>
<dbReference type="GO" id="GO:0051537">
    <property type="term" value="F:2 iron, 2 sulfur cluster binding"/>
    <property type="evidence" value="ECO:0007669"/>
    <property type="project" value="UniProtKB-KW"/>
</dbReference>
<organism evidence="8 9">
    <name type="scientific">Candidatus Korobacter versatilis</name>
    <dbReference type="NCBI Taxonomy" id="658062"/>
    <lineage>
        <taxon>Bacteria</taxon>
        <taxon>Pseudomonadati</taxon>
        <taxon>Acidobacteriota</taxon>
        <taxon>Terriglobia</taxon>
        <taxon>Terriglobales</taxon>
        <taxon>Candidatus Korobacteraceae</taxon>
        <taxon>Candidatus Korobacter</taxon>
    </lineage>
</organism>
<dbReference type="Gene3D" id="1.10.10.1590">
    <property type="entry name" value="NADH-quinone oxidoreductase subunit E"/>
    <property type="match status" value="1"/>
</dbReference>
<keyword evidence="3 7" id="KW-0479">Metal-binding</keyword>
<dbReference type="SUPFAM" id="SSF52833">
    <property type="entry name" value="Thioredoxin-like"/>
    <property type="match status" value="1"/>
</dbReference>
<sequence>MPVVSEQLDNFFNEKMKEYPTRRSFLVPMLLYTQDELGYLSPDAISYLAQKTGLPEIEIRNVISYYSMLTMKPRGKFNVQVCTNISCMLRGGEEIFQHCKQQLGIGHKQTTADKVFTLEEVECIGACSWAPAMQVNYDFHENLTPAKVDKILESYEKKAAQ</sequence>
<dbReference type="InterPro" id="IPR042128">
    <property type="entry name" value="NuoE_dom"/>
</dbReference>
<dbReference type="FunFam" id="3.40.30.10:FF:000022">
    <property type="entry name" value="NADH dehydrogenase flavoprotein 2, mitochondrial"/>
    <property type="match status" value="1"/>
</dbReference>
<evidence type="ECO:0000256" key="1">
    <source>
        <dbReference type="ARBA" id="ARBA00010643"/>
    </source>
</evidence>
<evidence type="ECO:0000313" key="8">
    <source>
        <dbReference type="EMBL" id="MBI2677735.1"/>
    </source>
</evidence>
<dbReference type="PANTHER" id="PTHR10371">
    <property type="entry name" value="NADH DEHYDROGENASE UBIQUINONE FLAVOPROTEIN 2, MITOCHONDRIAL"/>
    <property type="match status" value="1"/>
</dbReference>
<keyword evidence="5 7" id="KW-0411">Iron-sulfur</keyword>
<comment type="similarity">
    <text evidence="1">Belongs to the complex I 24 kDa subunit family.</text>
</comment>
<dbReference type="InterPro" id="IPR002023">
    <property type="entry name" value="NuoE-like"/>
</dbReference>
<dbReference type="CDD" id="cd03064">
    <property type="entry name" value="TRX_Fd_NuoE"/>
    <property type="match status" value="1"/>
</dbReference>
<evidence type="ECO:0000256" key="2">
    <source>
        <dbReference type="ARBA" id="ARBA00022714"/>
    </source>
</evidence>
<feature type="binding site" evidence="7">
    <location>
        <position position="87"/>
    </location>
    <ligand>
        <name>[2Fe-2S] cluster</name>
        <dbReference type="ChEBI" id="CHEBI:190135"/>
    </ligand>
</feature>
<evidence type="ECO:0000313" key="9">
    <source>
        <dbReference type="Proteomes" id="UP000779809"/>
    </source>
</evidence>
<evidence type="ECO:0000256" key="4">
    <source>
        <dbReference type="ARBA" id="ARBA00023004"/>
    </source>
</evidence>
<dbReference type="GO" id="GO:0046872">
    <property type="term" value="F:metal ion binding"/>
    <property type="evidence" value="ECO:0007669"/>
    <property type="project" value="UniProtKB-KW"/>
</dbReference>
<name>A0A932A6R3_9BACT</name>
<evidence type="ECO:0000256" key="7">
    <source>
        <dbReference type="PIRSR" id="PIRSR000216-1"/>
    </source>
</evidence>
<dbReference type="Gene3D" id="3.40.30.10">
    <property type="entry name" value="Glutaredoxin"/>
    <property type="match status" value="1"/>
</dbReference>
<gene>
    <name evidence="8" type="ORF">HYX28_03035</name>
</gene>
<dbReference type="NCBIfam" id="TIGR01958">
    <property type="entry name" value="nuoE_fam"/>
    <property type="match status" value="1"/>
</dbReference>
<dbReference type="Pfam" id="PF01257">
    <property type="entry name" value="2Fe-2S_thioredx"/>
    <property type="match status" value="1"/>
</dbReference>
<dbReference type="InterPro" id="IPR036249">
    <property type="entry name" value="Thioredoxin-like_sf"/>
</dbReference>
<reference evidence="8" key="1">
    <citation type="submission" date="2020-07" db="EMBL/GenBank/DDBJ databases">
        <title>Huge and variable diversity of episymbiotic CPR bacteria and DPANN archaea in groundwater ecosystems.</title>
        <authorList>
            <person name="He C.Y."/>
            <person name="Keren R."/>
            <person name="Whittaker M."/>
            <person name="Farag I.F."/>
            <person name="Doudna J."/>
            <person name="Cate J.H.D."/>
            <person name="Banfield J.F."/>
        </authorList>
    </citation>
    <scope>NUCLEOTIDE SEQUENCE</scope>
    <source>
        <strain evidence="8">NC_groundwater_580_Pr5_B-0.1um_64_19</strain>
    </source>
</reference>
<comment type="caution">
    <text evidence="8">The sequence shown here is derived from an EMBL/GenBank/DDBJ whole genome shotgun (WGS) entry which is preliminary data.</text>
</comment>
<keyword evidence="4 7" id="KW-0408">Iron</keyword>
<evidence type="ECO:0000256" key="3">
    <source>
        <dbReference type="ARBA" id="ARBA00022723"/>
    </source>
</evidence>
<dbReference type="GO" id="GO:0003954">
    <property type="term" value="F:NADH dehydrogenase activity"/>
    <property type="evidence" value="ECO:0007669"/>
    <property type="project" value="TreeGrafter"/>
</dbReference>
<accession>A0A932A6R3</accession>
<evidence type="ECO:0000256" key="6">
    <source>
        <dbReference type="ARBA" id="ARBA00034078"/>
    </source>
</evidence>
<dbReference type="InterPro" id="IPR041921">
    <property type="entry name" value="NuoE_N"/>
</dbReference>
<comment type="cofactor">
    <cofactor evidence="6">
        <name>[2Fe-2S] cluster</name>
        <dbReference type="ChEBI" id="CHEBI:190135"/>
    </cofactor>
</comment>
<dbReference type="PIRSF" id="PIRSF000216">
    <property type="entry name" value="NADH_DH_24kDa"/>
    <property type="match status" value="1"/>
</dbReference>
<dbReference type="EMBL" id="JACPNR010000004">
    <property type="protein sequence ID" value="MBI2677735.1"/>
    <property type="molecule type" value="Genomic_DNA"/>
</dbReference>
<evidence type="ECO:0000256" key="5">
    <source>
        <dbReference type="ARBA" id="ARBA00023014"/>
    </source>
</evidence>
<dbReference type="Proteomes" id="UP000779809">
    <property type="component" value="Unassembled WGS sequence"/>
</dbReference>
<dbReference type="PANTHER" id="PTHR10371:SF3">
    <property type="entry name" value="NADH DEHYDROGENASE [UBIQUINONE] FLAVOPROTEIN 2, MITOCHONDRIAL"/>
    <property type="match status" value="1"/>
</dbReference>
<proteinExistence type="inferred from homology"/>
<comment type="cofactor">
    <cofactor evidence="7">
        <name>[2Fe-2S] cluster</name>
        <dbReference type="ChEBI" id="CHEBI:190135"/>
    </cofactor>
    <text evidence="7">Binds 1 [2Fe-2S] cluster.</text>
</comment>